<comment type="caution">
    <text evidence="4">The sequence shown here is derived from an EMBL/GenBank/DDBJ whole genome shotgun (WGS) entry which is preliminary data.</text>
</comment>
<feature type="signal peptide" evidence="2">
    <location>
        <begin position="1"/>
        <end position="19"/>
    </location>
</feature>
<feature type="chain" id="PRO_5046009804" evidence="2">
    <location>
        <begin position="20"/>
        <end position="141"/>
    </location>
</feature>
<feature type="region of interest" description="Disordered" evidence="1">
    <location>
        <begin position="101"/>
        <end position="141"/>
    </location>
</feature>
<reference evidence="4 5" key="1">
    <citation type="submission" date="2020-10" db="EMBL/GenBank/DDBJ databases">
        <title>Phylogeny of dyella-like bacteria.</title>
        <authorList>
            <person name="Fu J."/>
        </authorList>
    </citation>
    <scope>NUCLEOTIDE SEQUENCE [LARGE SCALE GENOMIC DNA]</scope>
    <source>
        <strain evidence="4 5">Gsoil3046</strain>
    </source>
</reference>
<dbReference type="EMBL" id="JADIKM010000002">
    <property type="protein sequence ID" value="MFK2904027.1"/>
    <property type="molecule type" value="Genomic_DNA"/>
</dbReference>
<organism evidence="4 5">
    <name type="scientific">Dyella ginsengisoli</name>
    <dbReference type="NCBI Taxonomy" id="363848"/>
    <lineage>
        <taxon>Bacteria</taxon>
        <taxon>Pseudomonadati</taxon>
        <taxon>Pseudomonadota</taxon>
        <taxon>Gammaproteobacteria</taxon>
        <taxon>Lysobacterales</taxon>
        <taxon>Rhodanobacteraceae</taxon>
        <taxon>Dyella</taxon>
    </lineage>
</organism>
<feature type="compositionally biased region" description="Polar residues" evidence="1">
    <location>
        <begin position="132"/>
        <end position="141"/>
    </location>
</feature>
<evidence type="ECO:0000259" key="3">
    <source>
        <dbReference type="Pfam" id="PF13511"/>
    </source>
</evidence>
<dbReference type="InterPro" id="IPR025392">
    <property type="entry name" value="DUF4124"/>
</dbReference>
<dbReference type="RefSeq" id="WP_404632115.1">
    <property type="nucleotide sequence ID" value="NZ_JADIKM010000002.1"/>
</dbReference>
<accession>A0ABW8JW59</accession>
<dbReference type="Pfam" id="PF13511">
    <property type="entry name" value="DUF4124"/>
    <property type="match status" value="1"/>
</dbReference>
<name>A0ABW8JW59_9GAMM</name>
<evidence type="ECO:0000313" key="4">
    <source>
        <dbReference type="EMBL" id="MFK2904027.1"/>
    </source>
</evidence>
<sequence>MLRPALFALLLLAAGAAEAQAYKWTDAQGTVHYSESAPPVGTKYSRVTLSGSVEPIAAPAPATEPGSEESQAATEPARPMEDTPENRSKLCASLKSNLDTLRGGGPVVMEQGGQPKALSDAERKQQLDAAQAQYSQYCQDQ</sequence>
<feature type="region of interest" description="Disordered" evidence="1">
    <location>
        <begin position="55"/>
        <end position="89"/>
    </location>
</feature>
<evidence type="ECO:0000256" key="2">
    <source>
        <dbReference type="SAM" id="SignalP"/>
    </source>
</evidence>
<evidence type="ECO:0000256" key="1">
    <source>
        <dbReference type="SAM" id="MobiDB-lite"/>
    </source>
</evidence>
<dbReference type="Proteomes" id="UP001620460">
    <property type="component" value="Unassembled WGS sequence"/>
</dbReference>
<keyword evidence="2" id="KW-0732">Signal</keyword>
<protein>
    <submittedName>
        <fullName evidence="4">DUF4124 domain-containing protein</fullName>
    </submittedName>
</protein>
<feature type="compositionally biased region" description="Low complexity" evidence="1">
    <location>
        <begin position="55"/>
        <end position="65"/>
    </location>
</feature>
<gene>
    <name evidence="4" type="ORF">ISP17_08620</name>
</gene>
<proteinExistence type="predicted"/>
<evidence type="ECO:0000313" key="5">
    <source>
        <dbReference type="Proteomes" id="UP001620460"/>
    </source>
</evidence>
<feature type="domain" description="DUF4124" evidence="3">
    <location>
        <begin position="8"/>
        <end position="62"/>
    </location>
</feature>
<keyword evidence="5" id="KW-1185">Reference proteome</keyword>
<feature type="compositionally biased region" description="Basic and acidic residues" evidence="1">
    <location>
        <begin position="78"/>
        <end position="88"/>
    </location>
</feature>